<sequence length="143" mass="13130">MGVGQISNFGSAASIFSAIPPAALTGETELGAGEALSADGGALAAAPAPAAGATAAPVSAATGQSASAGRLSVPASWGTTAPTAANPANALAGARAAAAPAEMPYAGVPGGLPAAAAGGDHHGPTGATKYAVKPKLTPRPPAV</sequence>
<organism evidence="3 4">
    <name type="scientific">Mycolicibacillus parakoreensis</name>
    <dbReference type="NCBI Taxonomy" id="1069221"/>
    <lineage>
        <taxon>Bacteria</taxon>
        <taxon>Bacillati</taxon>
        <taxon>Actinomycetota</taxon>
        <taxon>Actinomycetes</taxon>
        <taxon>Mycobacteriales</taxon>
        <taxon>Mycobacteriaceae</taxon>
        <taxon>Mycolicibacillus</taxon>
    </lineage>
</organism>
<feature type="compositionally biased region" description="Low complexity" evidence="1">
    <location>
        <begin position="53"/>
        <end position="63"/>
    </location>
</feature>
<dbReference type="Pfam" id="PF12484">
    <property type="entry name" value="PPE-SVP"/>
    <property type="match status" value="1"/>
</dbReference>
<protein>
    <recommendedName>
        <fullName evidence="2">PPE family C-terminal domain-containing protein</fullName>
    </recommendedName>
</protein>
<evidence type="ECO:0000256" key="1">
    <source>
        <dbReference type="SAM" id="MobiDB-lite"/>
    </source>
</evidence>
<evidence type="ECO:0000259" key="2">
    <source>
        <dbReference type="Pfam" id="PF12484"/>
    </source>
</evidence>
<proteinExistence type="predicted"/>
<feature type="compositionally biased region" description="Low complexity" evidence="1">
    <location>
        <begin position="109"/>
        <end position="118"/>
    </location>
</feature>
<dbReference type="Proteomes" id="UP001055200">
    <property type="component" value="Chromosome"/>
</dbReference>
<reference evidence="3" key="1">
    <citation type="submission" date="2022-08" db="EMBL/GenBank/DDBJ databases">
        <title>Complete genome sequence of 14 non-tuberculosis mycobacteria type-strains.</title>
        <authorList>
            <person name="Igarashi Y."/>
            <person name="Osugi A."/>
            <person name="Mitarai S."/>
        </authorList>
    </citation>
    <scope>NUCLEOTIDE SEQUENCE</scope>
    <source>
        <strain evidence="3">DSM 45575</strain>
    </source>
</reference>
<feature type="region of interest" description="Disordered" evidence="1">
    <location>
        <begin position="109"/>
        <end position="143"/>
    </location>
</feature>
<dbReference type="InterPro" id="IPR022171">
    <property type="entry name" value="PPE_C"/>
</dbReference>
<gene>
    <name evidence="3" type="ORF">MIU77_02520</name>
</gene>
<name>A0ABY3U399_9MYCO</name>
<dbReference type="EMBL" id="CP092365">
    <property type="protein sequence ID" value="ULN54426.1"/>
    <property type="molecule type" value="Genomic_DNA"/>
</dbReference>
<feature type="region of interest" description="Disordered" evidence="1">
    <location>
        <begin position="53"/>
        <end position="84"/>
    </location>
</feature>
<feature type="domain" description="PPE family C-terminal" evidence="2">
    <location>
        <begin position="59"/>
        <end position="140"/>
    </location>
</feature>
<accession>A0ABY3U399</accession>
<evidence type="ECO:0000313" key="4">
    <source>
        <dbReference type="Proteomes" id="UP001055200"/>
    </source>
</evidence>
<evidence type="ECO:0000313" key="3">
    <source>
        <dbReference type="EMBL" id="ULN54426.1"/>
    </source>
</evidence>
<keyword evidence="4" id="KW-1185">Reference proteome</keyword>